<dbReference type="InterPro" id="IPR037923">
    <property type="entry name" value="HTH-like"/>
</dbReference>
<organism evidence="6 7">
    <name type="scientific">Trebonia kvetii</name>
    <dbReference type="NCBI Taxonomy" id="2480626"/>
    <lineage>
        <taxon>Bacteria</taxon>
        <taxon>Bacillati</taxon>
        <taxon>Actinomycetota</taxon>
        <taxon>Actinomycetes</taxon>
        <taxon>Streptosporangiales</taxon>
        <taxon>Treboniaceae</taxon>
        <taxon>Trebonia</taxon>
    </lineage>
</organism>
<feature type="domain" description="HTH araC/xylS-type" evidence="5">
    <location>
        <begin position="194"/>
        <end position="292"/>
    </location>
</feature>
<dbReference type="Pfam" id="PF02311">
    <property type="entry name" value="AraC_binding"/>
    <property type="match status" value="1"/>
</dbReference>
<keyword evidence="1" id="KW-0805">Transcription regulation</keyword>
<sequence length="331" mass="36364">MDEDPPVGTAQGLFHFTDGALAYAGPYLHDHDSPVHTHSFVEIAFVVSGEGVHNCLNGRNLVRPGDVILLRPGVWHGYANCSDLSVYNCCFSSELLRRELSWTREDPLLGYLLWAGPYSSSARGMLMTTLDPPVFDECLSHLDALAALRHQPQQRHRGDVIGRLSLLFSQLGQSVMPAEPGVAEGHGSAHPAVGRAMRLLEADLARPWTLLDLANELHLTPRHLVRLFNTATGLPPMAYLAQIRAEHAALLLLHSDEPVTGIGRSVGWPDQNYFARRFKAHYGLSATTYRKRFATEAAHLDDSGASMSPVKGRDRLPLDDPDDVTARGSRS</sequence>
<evidence type="ECO:0000256" key="2">
    <source>
        <dbReference type="ARBA" id="ARBA00023125"/>
    </source>
</evidence>
<dbReference type="Gene3D" id="2.60.120.10">
    <property type="entry name" value="Jelly Rolls"/>
    <property type="match status" value="1"/>
</dbReference>
<dbReference type="InterPro" id="IPR018060">
    <property type="entry name" value="HTH_AraC"/>
</dbReference>
<dbReference type="InterPro" id="IPR014710">
    <property type="entry name" value="RmlC-like_jellyroll"/>
</dbReference>
<dbReference type="Gene3D" id="1.10.10.60">
    <property type="entry name" value="Homeodomain-like"/>
    <property type="match status" value="2"/>
</dbReference>
<gene>
    <name evidence="6" type="ORF">EAS64_19665</name>
</gene>
<comment type="caution">
    <text evidence="6">The sequence shown here is derived from an EMBL/GenBank/DDBJ whole genome shotgun (WGS) entry which is preliminary data.</text>
</comment>
<evidence type="ECO:0000256" key="3">
    <source>
        <dbReference type="ARBA" id="ARBA00023163"/>
    </source>
</evidence>
<dbReference type="SMART" id="SM00342">
    <property type="entry name" value="HTH_ARAC"/>
    <property type="match status" value="1"/>
</dbReference>
<evidence type="ECO:0000256" key="4">
    <source>
        <dbReference type="SAM" id="MobiDB-lite"/>
    </source>
</evidence>
<evidence type="ECO:0000256" key="1">
    <source>
        <dbReference type="ARBA" id="ARBA00023015"/>
    </source>
</evidence>
<evidence type="ECO:0000313" key="7">
    <source>
        <dbReference type="Proteomes" id="UP000460272"/>
    </source>
</evidence>
<dbReference type="AlphaFoldDB" id="A0A6P2C2T7"/>
<dbReference type="RefSeq" id="WP_145854655.1">
    <property type="nucleotide sequence ID" value="NZ_RPFW01000003.1"/>
</dbReference>
<dbReference type="Proteomes" id="UP000460272">
    <property type="component" value="Unassembled WGS sequence"/>
</dbReference>
<dbReference type="PANTHER" id="PTHR46796">
    <property type="entry name" value="HTH-TYPE TRANSCRIPTIONAL ACTIVATOR RHAS-RELATED"/>
    <property type="match status" value="1"/>
</dbReference>
<feature type="region of interest" description="Disordered" evidence="4">
    <location>
        <begin position="302"/>
        <end position="331"/>
    </location>
</feature>
<keyword evidence="7" id="KW-1185">Reference proteome</keyword>
<protein>
    <submittedName>
        <fullName evidence="6">Helix-turn-helix domain-containing protein</fullName>
    </submittedName>
</protein>
<proteinExistence type="predicted"/>
<dbReference type="EMBL" id="RPFW01000003">
    <property type="protein sequence ID" value="TVZ04571.1"/>
    <property type="molecule type" value="Genomic_DNA"/>
</dbReference>
<evidence type="ECO:0000313" key="6">
    <source>
        <dbReference type="EMBL" id="TVZ04571.1"/>
    </source>
</evidence>
<dbReference type="PROSITE" id="PS01124">
    <property type="entry name" value="HTH_ARAC_FAMILY_2"/>
    <property type="match status" value="1"/>
</dbReference>
<dbReference type="InterPro" id="IPR003313">
    <property type="entry name" value="AraC-bd"/>
</dbReference>
<keyword evidence="2" id="KW-0238">DNA-binding</keyword>
<name>A0A6P2C2T7_9ACTN</name>
<accession>A0A6P2C2T7</accession>
<dbReference type="Pfam" id="PF12833">
    <property type="entry name" value="HTH_18"/>
    <property type="match status" value="1"/>
</dbReference>
<dbReference type="GO" id="GO:0043565">
    <property type="term" value="F:sequence-specific DNA binding"/>
    <property type="evidence" value="ECO:0007669"/>
    <property type="project" value="InterPro"/>
</dbReference>
<dbReference type="GO" id="GO:0003700">
    <property type="term" value="F:DNA-binding transcription factor activity"/>
    <property type="evidence" value="ECO:0007669"/>
    <property type="project" value="InterPro"/>
</dbReference>
<dbReference type="InterPro" id="IPR050204">
    <property type="entry name" value="AraC_XylS_family_regulators"/>
</dbReference>
<dbReference type="OrthoDB" id="186135at2"/>
<evidence type="ECO:0000259" key="5">
    <source>
        <dbReference type="PROSITE" id="PS01124"/>
    </source>
</evidence>
<dbReference type="SUPFAM" id="SSF46689">
    <property type="entry name" value="Homeodomain-like"/>
    <property type="match status" value="2"/>
</dbReference>
<dbReference type="SUPFAM" id="SSF51215">
    <property type="entry name" value="Regulatory protein AraC"/>
    <property type="match status" value="1"/>
</dbReference>
<dbReference type="InterPro" id="IPR009057">
    <property type="entry name" value="Homeodomain-like_sf"/>
</dbReference>
<keyword evidence="3" id="KW-0804">Transcription</keyword>
<reference evidence="6 7" key="1">
    <citation type="submission" date="2018-11" db="EMBL/GenBank/DDBJ databases">
        <title>Trebonia kvetii gen.nov., sp.nov., a novel acidophilic actinobacterium, and proposal of the new actinobacterial family Treboniaceae fam. nov.</title>
        <authorList>
            <person name="Rapoport D."/>
            <person name="Sagova-Mareckova M."/>
            <person name="Sedlacek I."/>
            <person name="Provaznik J."/>
            <person name="Kralova S."/>
            <person name="Pavlinic D."/>
            <person name="Benes V."/>
            <person name="Kopecky J."/>
        </authorList>
    </citation>
    <scope>NUCLEOTIDE SEQUENCE [LARGE SCALE GENOMIC DNA]</scope>
    <source>
        <strain evidence="6 7">15Tr583</strain>
    </source>
</reference>